<dbReference type="EMBL" id="BMKF01000003">
    <property type="protein sequence ID" value="GGB79976.1"/>
    <property type="molecule type" value="Genomic_DNA"/>
</dbReference>
<evidence type="ECO:0000313" key="2">
    <source>
        <dbReference type="EMBL" id="GGB79976.1"/>
    </source>
</evidence>
<evidence type="ECO:0000313" key="3">
    <source>
        <dbReference type="Proteomes" id="UP000628854"/>
    </source>
</evidence>
<proteinExistence type="predicted"/>
<comment type="caution">
    <text evidence="2">The sequence shown here is derived from an EMBL/GenBank/DDBJ whole genome shotgun (WGS) entry which is preliminary data.</text>
</comment>
<dbReference type="SUPFAM" id="SSF53254">
    <property type="entry name" value="Phosphoglycerate mutase-like"/>
    <property type="match status" value="1"/>
</dbReference>
<dbReference type="InterPro" id="IPR050275">
    <property type="entry name" value="PGM_Phosphatase"/>
</dbReference>
<keyword evidence="3" id="KW-1185">Reference proteome</keyword>
<dbReference type="Proteomes" id="UP000628854">
    <property type="component" value="Unassembled WGS sequence"/>
</dbReference>
<evidence type="ECO:0000256" key="1">
    <source>
        <dbReference type="NCBIfam" id="TIGR03162"/>
    </source>
</evidence>
<dbReference type="CDD" id="cd07067">
    <property type="entry name" value="HP_PGM_like"/>
    <property type="match status" value="1"/>
</dbReference>
<dbReference type="Pfam" id="PF00300">
    <property type="entry name" value="His_Phos_1"/>
    <property type="match status" value="1"/>
</dbReference>
<reference evidence="3" key="1">
    <citation type="journal article" date="2019" name="Int. J. Syst. Evol. Microbiol.">
        <title>The Global Catalogue of Microorganisms (GCM) 10K type strain sequencing project: providing services to taxonomists for standard genome sequencing and annotation.</title>
        <authorList>
            <consortium name="The Broad Institute Genomics Platform"/>
            <consortium name="The Broad Institute Genome Sequencing Center for Infectious Disease"/>
            <person name="Wu L."/>
            <person name="Ma J."/>
        </authorList>
    </citation>
    <scope>NUCLEOTIDE SEQUENCE [LARGE SCALE GENOMIC DNA]</scope>
    <source>
        <strain evidence="3">CGMCC 1.15928</strain>
    </source>
</reference>
<dbReference type="PANTHER" id="PTHR48100:SF59">
    <property type="entry name" value="ADENOSYLCOBALAMIN_ALPHA-RIBAZOLE PHOSPHATASE"/>
    <property type="match status" value="1"/>
</dbReference>
<dbReference type="RefSeq" id="WP_084394399.1">
    <property type="nucleotide sequence ID" value="NZ_BMKF01000003.1"/>
</dbReference>
<sequence length="172" mass="18842">MALTLLRHTRLDVPAGTCYGISDLALAPSFDEEASALLPTLPPFDRIVTSPLSRCRRLAKFIAEHTSCGVTQDARLTEMDFGRWEGRPWSGIPRPEIDAWAADFLHARPHGGESVAMLRARALQVLSDYRRHPDDILIVTHAGVIKAALAADETAESHAIQIDFGGFVTLTD</sequence>
<dbReference type="Gene3D" id="3.40.50.1240">
    <property type="entry name" value="Phosphoglycerate mutase-like"/>
    <property type="match status" value="1"/>
</dbReference>
<dbReference type="PANTHER" id="PTHR48100">
    <property type="entry name" value="BROAD-SPECIFICITY PHOSPHATASE YOR283W-RELATED"/>
    <property type="match status" value="1"/>
</dbReference>
<organism evidence="2 3">
    <name type="scientific">Henriciella pelagia</name>
    <dbReference type="NCBI Taxonomy" id="1977912"/>
    <lineage>
        <taxon>Bacteria</taxon>
        <taxon>Pseudomonadati</taxon>
        <taxon>Pseudomonadota</taxon>
        <taxon>Alphaproteobacteria</taxon>
        <taxon>Hyphomonadales</taxon>
        <taxon>Hyphomonadaceae</taxon>
        <taxon>Henriciella</taxon>
    </lineage>
</organism>
<dbReference type="InterPro" id="IPR013078">
    <property type="entry name" value="His_Pase_superF_clade-1"/>
</dbReference>
<dbReference type="InterPro" id="IPR029033">
    <property type="entry name" value="His_PPase_superfam"/>
</dbReference>
<protein>
    <recommendedName>
        <fullName evidence="1">Alpha-ribazole phosphatase</fullName>
        <ecNumber evidence="1">3.1.3.73</ecNumber>
    </recommendedName>
</protein>
<dbReference type="NCBIfam" id="TIGR03162">
    <property type="entry name" value="ribazole_cobC"/>
    <property type="match status" value="1"/>
</dbReference>
<dbReference type="SMART" id="SM00855">
    <property type="entry name" value="PGAM"/>
    <property type="match status" value="1"/>
</dbReference>
<dbReference type="EC" id="3.1.3.73" evidence="1"/>
<accession>A0ABQ1JZA2</accession>
<dbReference type="InterPro" id="IPR017578">
    <property type="entry name" value="Ribazole_CobC"/>
</dbReference>
<name>A0ABQ1JZA2_9PROT</name>
<gene>
    <name evidence="2" type="primary">gpmB</name>
    <name evidence="2" type="ORF">GCM10011503_30880</name>
</gene>